<dbReference type="Proteomes" id="UP001165960">
    <property type="component" value="Unassembled WGS sequence"/>
</dbReference>
<comment type="caution">
    <text evidence="1">The sequence shown here is derived from an EMBL/GenBank/DDBJ whole genome shotgun (WGS) entry which is preliminary data.</text>
</comment>
<name>A0ACC2S2M1_9FUNG</name>
<evidence type="ECO:0000313" key="1">
    <source>
        <dbReference type="EMBL" id="KAJ9056535.1"/>
    </source>
</evidence>
<keyword evidence="2" id="KW-1185">Reference proteome</keyword>
<gene>
    <name evidence="1" type="primary">PRP31_2</name>
    <name evidence="1" type="ORF">DSO57_1032037</name>
</gene>
<evidence type="ECO:0000313" key="2">
    <source>
        <dbReference type="Proteomes" id="UP001165960"/>
    </source>
</evidence>
<reference evidence="1" key="1">
    <citation type="submission" date="2022-04" db="EMBL/GenBank/DDBJ databases">
        <title>Genome of the entomopathogenic fungus Entomophthora muscae.</title>
        <authorList>
            <person name="Elya C."/>
            <person name="Lovett B.R."/>
            <person name="Lee E."/>
            <person name="Macias A.M."/>
            <person name="Hajek A.E."/>
            <person name="De Bivort B.L."/>
            <person name="Kasson M.T."/>
            <person name="De Fine Licht H.H."/>
            <person name="Stajich J.E."/>
        </authorList>
    </citation>
    <scope>NUCLEOTIDE SEQUENCE</scope>
    <source>
        <strain evidence="1">Berkeley</strain>
    </source>
</reference>
<proteinExistence type="predicted"/>
<accession>A0ACC2S2M1</accession>
<organism evidence="1 2">
    <name type="scientific">Entomophthora muscae</name>
    <dbReference type="NCBI Taxonomy" id="34485"/>
    <lineage>
        <taxon>Eukaryota</taxon>
        <taxon>Fungi</taxon>
        <taxon>Fungi incertae sedis</taxon>
        <taxon>Zoopagomycota</taxon>
        <taxon>Entomophthoromycotina</taxon>
        <taxon>Entomophthoromycetes</taxon>
        <taxon>Entomophthorales</taxon>
        <taxon>Entomophthoraceae</taxon>
        <taxon>Entomophthora</taxon>
    </lineage>
</organism>
<dbReference type="EMBL" id="QTSX02005916">
    <property type="protein sequence ID" value="KAJ9056535.1"/>
    <property type="molecule type" value="Genomic_DNA"/>
</dbReference>
<sequence>MSDNERLLNDLEDLSDGDYTDEEVNPPMATEEEDIVQEKAGGISKLAKLLKSTLLVNTIKKVNELRLQQPNIQTMVGTIEEDPEYKLIVTANSLVAEIDTELVTVIKYIRDLYDARFRGLDTLVTNPLAYVKTVKAIGANEDVRKVDFSGFLVATTVLSINIANKGLPTSTLTPEALEEVNIACDMALELESTQQKV</sequence>
<protein>
    <submittedName>
        <fullName evidence="1">U4/U6-U5 snRNP complex subunit prp31</fullName>
    </submittedName>
</protein>